<keyword evidence="2" id="KW-0472">Membrane</keyword>
<gene>
    <name evidence="3" type="ORF">FTJAE_1804</name>
</gene>
<keyword evidence="4" id="KW-1185">Reference proteome</keyword>
<evidence type="ECO:0000313" key="3">
    <source>
        <dbReference type="EMBL" id="KAF5646973.1"/>
    </source>
</evidence>
<accession>A0A8H5S9E2</accession>
<dbReference type="OrthoDB" id="5146896at2759"/>
<keyword evidence="2" id="KW-1133">Transmembrane helix</keyword>
<evidence type="ECO:0000256" key="2">
    <source>
        <dbReference type="SAM" id="Phobius"/>
    </source>
</evidence>
<feature type="transmembrane region" description="Helical" evidence="2">
    <location>
        <begin position="167"/>
        <end position="191"/>
    </location>
</feature>
<evidence type="ECO:0000313" key="4">
    <source>
        <dbReference type="Proteomes" id="UP000530670"/>
    </source>
</evidence>
<comment type="caution">
    <text evidence="3">The sequence shown here is derived from an EMBL/GenBank/DDBJ whole genome shotgun (WGS) entry which is preliminary data.</text>
</comment>
<feature type="region of interest" description="Disordered" evidence="1">
    <location>
        <begin position="232"/>
        <end position="311"/>
    </location>
</feature>
<dbReference type="Proteomes" id="UP000530670">
    <property type="component" value="Unassembled WGS sequence"/>
</dbReference>
<organism evidence="3 4">
    <name type="scientific">Fusarium tjaetaba</name>
    <dbReference type="NCBI Taxonomy" id="1567544"/>
    <lineage>
        <taxon>Eukaryota</taxon>
        <taxon>Fungi</taxon>
        <taxon>Dikarya</taxon>
        <taxon>Ascomycota</taxon>
        <taxon>Pezizomycotina</taxon>
        <taxon>Sordariomycetes</taxon>
        <taxon>Hypocreomycetidae</taxon>
        <taxon>Hypocreales</taxon>
        <taxon>Nectriaceae</taxon>
        <taxon>Fusarium</taxon>
        <taxon>Fusarium fujikuroi species complex</taxon>
    </lineage>
</organism>
<protein>
    <submittedName>
        <fullName evidence="3">Uncharacterized protein</fullName>
    </submittedName>
</protein>
<evidence type="ECO:0000256" key="1">
    <source>
        <dbReference type="SAM" id="MobiDB-lite"/>
    </source>
</evidence>
<dbReference type="GeneID" id="59300202"/>
<feature type="compositionally biased region" description="Polar residues" evidence="1">
    <location>
        <begin position="289"/>
        <end position="305"/>
    </location>
</feature>
<dbReference type="CDD" id="cd12087">
    <property type="entry name" value="TM_EGFR-like"/>
    <property type="match status" value="1"/>
</dbReference>
<keyword evidence="2" id="KW-0812">Transmembrane</keyword>
<dbReference type="AlphaFoldDB" id="A0A8H5S9E2"/>
<dbReference type="EMBL" id="JAAQRI010000033">
    <property type="protein sequence ID" value="KAF5646973.1"/>
    <property type="molecule type" value="Genomic_DNA"/>
</dbReference>
<dbReference type="RefSeq" id="XP_037211013.1">
    <property type="nucleotide sequence ID" value="XM_037347932.1"/>
</dbReference>
<name>A0A8H5S9E2_9HYPO</name>
<proteinExistence type="predicted"/>
<sequence length="311" mass="33150">MTDVQPINVPAAPAFDAAGLAVTAPGTIYQRDLSGRQNNYGSYGYFSLLGSDWATWKYGEANAWTTTCKTIGSHFGCFENIFTTCYPRASICNNADSGALCCTGDVNVNYPYCATGIKALEDDDELSVTTGSTTREQTLTSIDTTKGVPIVTKTAEPSREPSNPTPVGAIVGSVIGGVSLIAILGLAFWFLRSKKPQSKEVTPTPAVAPVVPSQQYQKQMYQQDVPPPVVYDYNNYAGYSTQGSPPPPSDPRYSQMFVEGTSSPHQSPPIEPYKTVASPVSELPIASSPHGNTPVSELPSHTGNLNPPRGN</sequence>
<reference evidence="3 4" key="1">
    <citation type="submission" date="2020-05" db="EMBL/GenBank/DDBJ databases">
        <title>Identification and distribution of gene clusters putatively required for synthesis of sphingolipid metabolism inhibitors in phylogenetically diverse species of the filamentous fungus Fusarium.</title>
        <authorList>
            <person name="Kim H.-S."/>
            <person name="Busman M."/>
            <person name="Brown D.W."/>
            <person name="Divon H."/>
            <person name="Uhlig S."/>
            <person name="Proctor R.H."/>
        </authorList>
    </citation>
    <scope>NUCLEOTIDE SEQUENCE [LARGE SCALE GENOMIC DNA]</scope>
    <source>
        <strain evidence="3 4">NRRL 66243</strain>
    </source>
</reference>